<proteinExistence type="predicted"/>
<dbReference type="InterPro" id="IPR013422">
    <property type="entry name" value="CRISPR-assoc_prot_Cas5_N"/>
</dbReference>
<geneLocation type="plasmid" evidence="3">
    <name>unnamed1</name>
</geneLocation>
<evidence type="ECO:0000256" key="2">
    <source>
        <dbReference type="SAM" id="MobiDB-lite"/>
    </source>
</evidence>
<keyword evidence="1" id="KW-0051">Antiviral defense</keyword>
<dbReference type="EMBL" id="JAFEJA010000003">
    <property type="protein sequence ID" value="MBM9624673.1"/>
    <property type="molecule type" value="Genomic_DNA"/>
</dbReference>
<protein>
    <submittedName>
        <fullName evidence="3">Type I-E CRISPR-associated protein Cas5/CasD</fullName>
    </submittedName>
</protein>
<keyword evidence="4" id="KW-1185">Reference proteome</keyword>
<feature type="region of interest" description="Disordered" evidence="2">
    <location>
        <begin position="216"/>
        <end position="251"/>
    </location>
</feature>
<dbReference type="Pfam" id="PF09704">
    <property type="entry name" value="Cas_Cas5d"/>
    <property type="match status" value="1"/>
</dbReference>
<dbReference type="NCBIfam" id="TIGR02593">
    <property type="entry name" value="CRISPR_cas5"/>
    <property type="match status" value="1"/>
</dbReference>
<dbReference type="Proteomes" id="UP000664109">
    <property type="component" value="Unassembled WGS sequence"/>
</dbReference>
<organism evidence="3 4">
    <name type="scientific">Streptomyces zhihengii</name>
    <dbReference type="NCBI Taxonomy" id="1818004"/>
    <lineage>
        <taxon>Bacteria</taxon>
        <taxon>Bacillati</taxon>
        <taxon>Actinomycetota</taxon>
        <taxon>Actinomycetes</taxon>
        <taxon>Kitasatosporales</taxon>
        <taxon>Streptomycetaceae</taxon>
        <taxon>Streptomyces</taxon>
    </lineage>
</organism>
<name>A0ABS2V4W0_9ACTN</name>
<accession>A0ABS2V4W0</accession>
<keyword evidence="3" id="KW-0614">Plasmid</keyword>
<sequence>MTTLLLRLAGPLQSWGASARFVQRTTENAPTKSGVLGLLAGAEGRPRDADLSDLAALRFGVRIDRPGSRIRDFHTAENRDTGRALPLSDRYYLADAVFLAGVEGEDTFIRRLYTAVDAPRFLPYLGRRSCPPSHPLLLQDNASLSSLPLEDALRNTPWQGGRGPLSHRPPREQPPAELNMLLDCPPQDTPDIQLRDTPLSYNPSHRRYAMRGIQARHATASAPVHDPTAHLRPAPTARHDSPAPPLATDDF</sequence>
<dbReference type="RefSeq" id="WP_205378822.1">
    <property type="nucleotide sequence ID" value="NZ_JAFEJA010000003.1"/>
</dbReference>
<dbReference type="Gene3D" id="3.30.70.2660">
    <property type="match status" value="1"/>
</dbReference>
<dbReference type="InterPro" id="IPR010147">
    <property type="entry name" value="CRISPR-assoc_prot_CasD"/>
</dbReference>
<comment type="caution">
    <text evidence="3">The sequence shown here is derived from an EMBL/GenBank/DDBJ whole genome shotgun (WGS) entry which is preliminary data.</text>
</comment>
<gene>
    <name evidence="3" type="primary">cas5e</name>
    <name evidence="3" type="ORF">JE024_39780</name>
</gene>
<evidence type="ECO:0000256" key="1">
    <source>
        <dbReference type="ARBA" id="ARBA00023118"/>
    </source>
</evidence>
<dbReference type="NCBIfam" id="TIGR01868">
    <property type="entry name" value="casD_Cas5e"/>
    <property type="match status" value="1"/>
</dbReference>
<evidence type="ECO:0000313" key="4">
    <source>
        <dbReference type="Proteomes" id="UP000664109"/>
    </source>
</evidence>
<dbReference type="InterPro" id="IPR021124">
    <property type="entry name" value="CRISPR-assoc_prot_Cas5"/>
</dbReference>
<feature type="region of interest" description="Disordered" evidence="2">
    <location>
        <begin position="153"/>
        <end position="176"/>
    </location>
</feature>
<reference evidence="3 4" key="1">
    <citation type="journal article" date="2016" name="Arch. Microbiol.">
        <title>Streptomyces zhihengii sp. nov., isolated from rhizospheric soil of Psammosilene tunicoides.</title>
        <authorList>
            <person name="Huang M.J."/>
            <person name="Fei J.J."/>
            <person name="Salam N."/>
            <person name="Kim C.J."/>
            <person name="Hozzein W.N."/>
            <person name="Xiao M."/>
            <person name="Huang H.Q."/>
            <person name="Li W.J."/>
        </authorList>
    </citation>
    <scope>NUCLEOTIDE SEQUENCE [LARGE SCALE GENOMIC DNA]</scope>
    <source>
        <strain evidence="3 4">YIM T102</strain>
    </source>
</reference>
<evidence type="ECO:0000313" key="3">
    <source>
        <dbReference type="EMBL" id="MBM9624673.1"/>
    </source>
</evidence>
<dbReference type="CDD" id="cd09756">
    <property type="entry name" value="Cas5_I-E"/>
    <property type="match status" value="1"/>
</dbReference>